<reference evidence="2 3" key="1">
    <citation type="submission" date="2014-10" db="EMBL/GenBank/DDBJ databases">
        <title>Draft genome of the hookworm Ancylostoma caninum.</title>
        <authorList>
            <person name="Mitreva M."/>
        </authorList>
    </citation>
    <scope>NUCLEOTIDE SEQUENCE [LARGE SCALE GENOMIC DNA]</scope>
    <source>
        <strain evidence="2 3">Baltimore</strain>
    </source>
</reference>
<dbReference type="EMBL" id="JOJR01000167">
    <property type="protein sequence ID" value="RCN43160.1"/>
    <property type="molecule type" value="Genomic_DNA"/>
</dbReference>
<feature type="coiled-coil region" evidence="1">
    <location>
        <begin position="55"/>
        <end position="154"/>
    </location>
</feature>
<protein>
    <submittedName>
        <fullName evidence="2">Uncharacterized protein</fullName>
    </submittedName>
</protein>
<sequence length="384" mass="44770">LCFSCFPQRKIPKTSLQSSNNSNEHEAGDSLTQLARKVVATEQPTPEALQKEREELELARTLEWEQQKIQELKRERERIRQQKKQEIERIMKEQAIEQARIEAARAQRKRMRLLEEQRRKLLEAKRERERQEKMLAEMERREQLRAELKEENRENSYRISSTRKIPKEIEDKVAKRHRELMARFGNQALASNSNPTPEVRESSRITGGNVEQENELQQGNFNAPYATSVNVPRAVPVSRYAEDNNVELKTSDVLEKYPAPIDFNTQRQTKKKRKTRRRKLRRKLHGIKTLRSSVKSKQMKEPLMKKQFSTQVEENTPATFLGGWAEPGGSDVNKQHYVKVFPTTTPTPLPSKTLAVVVQPVLRYNIIPITIALGYSVFVEHVQK</sequence>
<proteinExistence type="predicted"/>
<accession>A0A368GJF0</accession>
<evidence type="ECO:0000313" key="2">
    <source>
        <dbReference type="EMBL" id="RCN43160.1"/>
    </source>
</evidence>
<gene>
    <name evidence="2" type="ORF">ANCCAN_10847</name>
</gene>
<evidence type="ECO:0000256" key="1">
    <source>
        <dbReference type="SAM" id="Coils"/>
    </source>
</evidence>
<dbReference type="Proteomes" id="UP000252519">
    <property type="component" value="Unassembled WGS sequence"/>
</dbReference>
<dbReference type="OrthoDB" id="10488466at2759"/>
<organism evidence="2 3">
    <name type="scientific">Ancylostoma caninum</name>
    <name type="common">Dog hookworm</name>
    <dbReference type="NCBI Taxonomy" id="29170"/>
    <lineage>
        <taxon>Eukaryota</taxon>
        <taxon>Metazoa</taxon>
        <taxon>Ecdysozoa</taxon>
        <taxon>Nematoda</taxon>
        <taxon>Chromadorea</taxon>
        <taxon>Rhabditida</taxon>
        <taxon>Rhabditina</taxon>
        <taxon>Rhabditomorpha</taxon>
        <taxon>Strongyloidea</taxon>
        <taxon>Ancylostomatidae</taxon>
        <taxon>Ancylostomatinae</taxon>
        <taxon>Ancylostoma</taxon>
    </lineage>
</organism>
<comment type="caution">
    <text evidence="2">The sequence shown here is derived from an EMBL/GenBank/DDBJ whole genome shotgun (WGS) entry which is preliminary data.</text>
</comment>
<name>A0A368GJF0_ANCCA</name>
<keyword evidence="1" id="KW-0175">Coiled coil</keyword>
<dbReference type="STRING" id="29170.A0A368GJF0"/>
<dbReference type="AlphaFoldDB" id="A0A368GJF0"/>
<keyword evidence="3" id="KW-1185">Reference proteome</keyword>
<evidence type="ECO:0000313" key="3">
    <source>
        <dbReference type="Proteomes" id="UP000252519"/>
    </source>
</evidence>
<feature type="non-terminal residue" evidence="2">
    <location>
        <position position="1"/>
    </location>
</feature>